<dbReference type="PROSITE" id="PS51695">
    <property type="entry name" value="SEDOLISIN"/>
    <property type="match status" value="1"/>
</dbReference>
<dbReference type="InterPro" id="IPR030400">
    <property type="entry name" value="Sedolisin_dom"/>
</dbReference>
<protein>
    <submittedName>
        <fullName evidence="11">Aorsin</fullName>
    </submittedName>
</protein>
<keyword evidence="5 8" id="KW-0720">Serine protease</keyword>
<dbReference type="InterPro" id="IPR050819">
    <property type="entry name" value="Tripeptidyl-peptidase_I"/>
</dbReference>
<name>A0A559MIK3_9HELO</name>
<feature type="active site" description="Charge relay system" evidence="8">
    <location>
        <position position="606"/>
    </location>
</feature>
<keyword evidence="7" id="KW-0865">Zymogen</keyword>
<sequence length="689" mass="75058">MFFPSLVVLLSLCVAVQSAAVPNTHVVHETRDISTSRWLKRDRLSSNAVLPMRIGLKQQNLDRGHDYLMDVSHPESKNYAKHWTPEEIIDMFAPAQATIDTVKEWLTDFGIDATRITNSDNKGWLAFDATASEAEALLHAKYHYYEHVEGHLTPACESYHVPRDIQEHVDYITPGVKLLAPRKRAHDKRRVSISSSQGDATIAPLRVLCPPDSNITAAGELANCDKSITPACIRALYDIPETPEYPNGNPRSDNSLGIFEEGDFYAQADLDLYFSSFAPRIPTGTHPTLASIDGGKAPVPVFEAEGESDLDLEIAYPLIYPQKITLYQTDDRQYAQSGPGIPKGGFNTFLDALDGSYCTYSAFGETRNDPSLDPKYPDTLDSGEDAYKGQLQCGIYKPTNVISVSYSDQEADLPAYYQQRQCNEFMKLGLQGVSIFYASGDYGVGGPSWHMNESDLSESGCIGANYTVFSPTWPNRQAGISSSITQANCLPSCPYLTNVGATKVYPGQTTKDSESAAVNSADVFGRVFASGGGFSNLYPIPDYQKDAVADFYKNHNPKYPYYTTGVVGQGGGLYNRSGRGYPDVAANGDHIAFFQAGSLLPVSGTSASTPIFASIVNRINEQRLNAGKNVIGFINPALYANPSMLNDITSGNNPGCGTEGFQAVPGWDPVTGLGTPNYPKMVSYFMSLP</sequence>
<dbReference type="Gene3D" id="3.40.50.200">
    <property type="entry name" value="Peptidase S8/S53 domain"/>
    <property type="match status" value="1"/>
</dbReference>
<accession>A0A559MIK3</accession>
<evidence type="ECO:0000256" key="3">
    <source>
        <dbReference type="ARBA" id="ARBA00022723"/>
    </source>
</evidence>
<proteinExistence type="predicted"/>
<dbReference type="GO" id="GO:0006508">
    <property type="term" value="P:proteolysis"/>
    <property type="evidence" value="ECO:0007669"/>
    <property type="project" value="UniProtKB-KW"/>
</dbReference>
<evidence type="ECO:0000256" key="7">
    <source>
        <dbReference type="ARBA" id="ARBA00023145"/>
    </source>
</evidence>
<keyword evidence="3 8" id="KW-0479">Metal-binding</keyword>
<dbReference type="CDD" id="cd04056">
    <property type="entry name" value="Peptidases_S53"/>
    <property type="match status" value="1"/>
</dbReference>
<dbReference type="PANTHER" id="PTHR14218:SF19">
    <property type="entry name" value="SERINE PROTEASE AORO, PUTATIVE (AFU_ORTHOLOGUE AFUA_6G10250)-RELATED"/>
    <property type="match status" value="1"/>
</dbReference>
<dbReference type="EMBL" id="QGML01000248">
    <property type="protein sequence ID" value="TVY92782.1"/>
    <property type="molecule type" value="Genomic_DNA"/>
</dbReference>
<evidence type="ECO:0000256" key="9">
    <source>
        <dbReference type="SAM" id="SignalP"/>
    </source>
</evidence>
<dbReference type="SUPFAM" id="SSF52743">
    <property type="entry name" value="Subtilisin-like"/>
    <property type="match status" value="1"/>
</dbReference>
<feature type="domain" description="Peptidase S53" evidence="10">
    <location>
        <begin position="227"/>
        <end position="688"/>
    </location>
</feature>
<keyword evidence="9" id="KW-0732">Signal</keyword>
<organism evidence="11 12">
    <name type="scientific">Lachnellula willkommii</name>
    <dbReference type="NCBI Taxonomy" id="215461"/>
    <lineage>
        <taxon>Eukaryota</taxon>
        <taxon>Fungi</taxon>
        <taxon>Dikarya</taxon>
        <taxon>Ascomycota</taxon>
        <taxon>Pezizomycotina</taxon>
        <taxon>Leotiomycetes</taxon>
        <taxon>Helotiales</taxon>
        <taxon>Lachnaceae</taxon>
        <taxon>Lachnellula</taxon>
    </lineage>
</organism>
<dbReference type="AlphaFoldDB" id="A0A559MIK3"/>
<dbReference type="SMART" id="SM00944">
    <property type="entry name" value="Pro-kuma_activ"/>
    <property type="match status" value="1"/>
</dbReference>
<feature type="signal peptide" evidence="9">
    <location>
        <begin position="1"/>
        <end position="18"/>
    </location>
</feature>
<feature type="binding site" evidence="8">
    <location>
        <position position="648"/>
    </location>
    <ligand>
        <name>Ca(2+)</name>
        <dbReference type="ChEBI" id="CHEBI:29108"/>
    </ligand>
</feature>
<evidence type="ECO:0000256" key="5">
    <source>
        <dbReference type="ARBA" id="ARBA00022825"/>
    </source>
</evidence>
<dbReference type="GO" id="GO:0046872">
    <property type="term" value="F:metal ion binding"/>
    <property type="evidence" value="ECO:0007669"/>
    <property type="project" value="UniProtKB-UniRule"/>
</dbReference>
<dbReference type="Proteomes" id="UP000315522">
    <property type="component" value="Unassembled WGS sequence"/>
</dbReference>
<dbReference type="InterPro" id="IPR036852">
    <property type="entry name" value="Peptidase_S8/S53_dom_sf"/>
</dbReference>
<dbReference type="InterPro" id="IPR015366">
    <property type="entry name" value="S53_propep"/>
</dbReference>
<dbReference type="GO" id="GO:0008240">
    <property type="term" value="F:tripeptidyl-peptidase activity"/>
    <property type="evidence" value="ECO:0007669"/>
    <property type="project" value="TreeGrafter"/>
</dbReference>
<comment type="subcellular location">
    <subcellularLocation>
        <location evidence="1">Secreted</location>
        <location evidence="1">Extracellular space</location>
    </subcellularLocation>
</comment>
<keyword evidence="12" id="KW-1185">Reference proteome</keyword>
<feature type="active site" description="Charge relay system" evidence="8">
    <location>
        <position position="311"/>
    </location>
</feature>
<keyword evidence="2 8" id="KW-0645">Protease</keyword>
<dbReference type="Pfam" id="PF09286">
    <property type="entry name" value="Pro-kuma_activ"/>
    <property type="match status" value="1"/>
</dbReference>
<keyword evidence="6 8" id="KW-0106">Calcium</keyword>
<evidence type="ECO:0000256" key="1">
    <source>
        <dbReference type="ARBA" id="ARBA00004239"/>
    </source>
</evidence>
<comment type="cofactor">
    <cofactor evidence="8">
        <name>Ca(2+)</name>
        <dbReference type="ChEBI" id="CHEBI:29108"/>
    </cofactor>
    <text evidence="8">Binds 1 Ca(2+) ion per subunit.</text>
</comment>
<dbReference type="SUPFAM" id="SSF54897">
    <property type="entry name" value="Protease propeptides/inhibitors"/>
    <property type="match status" value="1"/>
</dbReference>
<feature type="binding site" evidence="8">
    <location>
        <position position="666"/>
    </location>
    <ligand>
        <name>Ca(2+)</name>
        <dbReference type="ChEBI" id="CHEBI:29108"/>
    </ligand>
</feature>
<feature type="binding site" evidence="8">
    <location>
        <position position="647"/>
    </location>
    <ligand>
        <name>Ca(2+)</name>
        <dbReference type="ChEBI" id="CHEBI:29108"/>
    </ligand>
</feature>
<evidence type="ECO:0000259" key="10">
    <source>
        <dbReference type="PROSITE" id="PS51695"/>
    </source>
</evidence>
<dbReference type="CDD" id="cd11377">
    <property type="entry name" value="Pro-peptidase_S53"/>
    <property type="match status" value="1"/>
</dbReference>
<evidence type="ECO:0000256" key="6">
    <source>
        <dbReference type="ARBA" id="ARBA00022837"/>
    </source>
</evidence>
<evidence type="ECO:0000313" key="12">
    <source>
        <dbReference type="Proteomes" id="UP000315522"/>
    </source>
</evidence>
<dbReference type="GO" id="GO:0005576">
    <property type="term" value="C:extracellular region"/>
    <property type="evidence" value="ECO:0007669"/>
    <property type="project" value="UniProtKB-SubCell"/>
</dbReference>
<comment type="caution">
    <text evidence="11">The sequence shown here is derived from an EMBL/GenBank/DDBJ whole genome shotgun (WGS) entry which is preliminary data.</text>
</comment>
<evidence type="ECO:0000256" key="4">
    <source>
        <dbReference type="ARBA" id="ARBA00022801"/>
    </source>
</evidence>
<evidence type="ECO:0000256" key="8">
    <source>
        <dbReference type="PROSITE-ProRule" id="PRU01032"/>
    </source>
</evidence>
<feature type="active site" description="Charge relay system" evidence="8">
    <location>
        <position position="307"/>
    </location>
</feature>
<dbReference type="GO" id="GO:0004252">
    <property type="term" value="F:serine-type endopeptidase activity"/>
    <property type="evidence" value="ECO:0007669"/>
    <property type="project" value="UniProtKB-UniRule"/>
</dbReference>
<dbReference type="PANTHER" id="PTHR14218">
    <property type="entry name" value="PROTEASE S8 TRIPEPTIDYL PEPTIDASE I CLN2"/>
    <property type="match status" value="1"/>
</dbReference>
<feature type="binding site" evidence="8">
    <location>
        <position position="668"/>
    </location>
    <ligand>
        <name>Ca(2+)</name>
        <dbReference type="ChEBI" id="CHEBI:29108"/>
    </ligand>
</feature>
<feature type="chain" id="PRO_5021912737" evidence="9">
    <location>
        <begin position="19"/>
        <end position="689"/>
    </location>
</feature>
<reference evidence="11 12" key="1">
    <citation type="submission" date="2018-05" db="EMBL/GenBank/DDBJ databases">
        <title>Genome sequencing and assembly of the regulated plant pathogen Lachnellula willkommii and related sister species for the development of diagnostic species identification markers.</title>
        <authorList>
            <person name="Giroux E."/>
            <person name="Bilodeau G."/>
        </authorList>
    </citation>
    <scope>NUCLEOTIDE SEQUENCE [LARGE SCALE GENOMIC DNA]</scope>
    <source>
        <strain evidence="11 12">CBS 172.35</strain>
    </source>
</reference>
<evidence type="ECO:0000313" key="11">
    <source>
        <dbReference type="EMBL" id="TVY92782.1"/>
    </source>
</evidence>
<gene>
    <name evidence="11" type="primary">aorO_2</name>
    <name evidence="11" type="ORF">LAWI1_G001054</name>
</gene>
<keyword evidence="4 8" id="KW-0378">Hydrolase</keyword>
<evidence type="ECO:0000256" key="2">
    <source>
        <dbReference type="ARBA" id="ARBA00022670"/>
    </source>
</evidence>